<sequence>MTYIGMQRYEIIQQERNSADTTYKEELVFYSRFYFTILSGSSRAGKLIKPQPS</sequence>
<name>A0A444JBQ6_9BACT</name>
<protein>
    <submittedName>
        <fullName evidence="1">Uncharacterized protein</fullName>
    </submittedName>
</protein>
<evidence type="ECO:0000313" key="1">
    <source>
        <dbReference type="EMBL" id="RWX50515.1"/>
    </source>
</evidence>
<gene>
    <name evidence="1" type="ORF">VU00_10641</name>
</gene>
<reference evidence="1 2" key="1">
    <citation type="submission" date="2017-01" db="EMBL/GenBank/DDBJ databases">
        <title>The cable genome- insights into the physiology and evolution of filamentous bacteria capable of sulfide oxidation via long distance electron transfer.</title>
        <authorList>
            <person name="Schreiber L."/>
            <person name="Bjerg J.T."/>
            <person name="Boggild A."/>
            <person name="Van De Vossenberg J."/>
            <person name="Meysman F."/>
            <person name="Nielsen L.P."/>
            <person name="Schramm A."/>
            <person name="Kjeldsen K.U."/>
        </authorList>
    </citation>
    <scope>NUCLEOTIDE SEQUENCE [LARGE SCALE GENOMIC DNA]</scope>
    <source>
        <strain evidence="1">A3</strain>
    </source>
</reference>
<comment type="caution">
    <text evidence="1">The sequence shown here is derived from an EMBL/GenBank/DDBJ whole genome shotgun (WGS) entry which is preliminary data.</text>
</comment>
<accession>A0A444JBQ6</accession>
<evidence type="ECO:0000313" key="2">
    <source>
        <dbReference type="Proteomes" id="UP000287615"/>
    </source>
</evidence>
<dbReference type="EMBL" id="MTKR01000064">
    <property type="protein sequence ID" value="RWX50515.1"/>
    <property type="molecule type" value="Genomic_DNA"/>
</dbReference>
<dbReference type="AlphaFoldDB" id="A0A444JBQ6"/>
<proteinExistence type="predicted"/>
<organism evidence="1 2">
    <name type="scientific">Candidatus Electrothrix marina</name>
    <dbReference type="NCBI Taxonomy" id="1859130"/>
    <lineage>
        <taxon>Bacteria</taxon>
        <taxon>Pseudomonadati</taxon>
        <taxon>Thermodesulfobacteriota</taxon>
        <taxon>Desulfobulbia</taxon>
        <taxon>Desulfobulbales</taxon>
        <taxon>Desulfobulbaceae</taxon>
        <taxon>Candidatus Electrothrix</taxon>
    </lineage>
</organism>
<dbReference type="Proteomes" id="UP000287615">
    <property type="component" value="Unassembled WGS sequence"/>
</dbReference>